<dbReference type="Proteomes" id="UP000499080">
    <property type="component" value="Unassembled WGS sequence"/>
</dbReference>
<comment type="caution">
    <text evidence="1">The sequence shown here is derived from an EMBL/GenBank/DDBJ whole genome shotgun (WGS) entry which is preliminary data.</text>
</comment>
<sequence>MSIEARLWTEEIPCSSTGPEKYGPGPNSPRVCAMAATFWGNISVLLGTREIHVLNIELDKEKIRRGHHKVCVLDGLVVGWIDLTEYLLASTYDEFIDSVKPHFLQEKRETPLAYVIHHRLAIPAGHKVTDVPNLELDKPKIKHSSRVALRKTLCWPLGEQMWIPTEVPETIVSGTRNALNVIA</sequence>
<organism evidence="1 2">
    <name type="scientific">Araneus ventricosus</name>
    <name type="common">Orbweaver spider</name>
    <name type="synonym">Epeira ventricosa</name>
    <dbReference type="NCBI Taxonomy" id="182803"/>
    <lineage>
        <taxon>Eukaryota</taxon>
        <taxon>Metazoa</taxon>
        <taxon>Ecdysozoa</taxon>
        <taxon>Arthropoda</taxon>
        <taxon>Chelicerata</taxon>
        <taxon>Arachnida</taxon>
        <taxon>Araneae</taxon>
        <taxon>Araneomorphae</taxon>
        <taxon>Entelegynae</taxon>
        <taxon>Araneoidea</taxon>
        <taxon>Araneidae</taxon>
        <taxon>Araneus</taxon>
    </lineage>
</organism>
<gene>
    <name evidence="1" type="ORF">AVEN_34914_1</name>
</gene>
<keyword evidence="2" id="KW-1185">Reference proteome</keyword>
<protein>
    <submittedName>
        <fullName evidence="1">Uncharacterized protein</fullName>
    </submittedName>
</protein>
<accession>A0A4Y2S0Z5</accession>
<dbReference type="AlphaFoldDB" id="A0A4Y2S0Z5"/>
<dbReference type="EMBL" id="BGPR01019164">
    <property type="protein sequence ID" value="GBN81149.1"/>
    <property type="molecule type" value="Genomic_DNA"/>
</dbReference>
<evidence type="ECO:0000313" key="1">
    <source>
        <dbReference type="EMBL" id="GBN81149.1"/>
    </source>
</evidence>
<proteinExistence type="predicted"/>
<reference evidence="1 2" key="1">
    <citation type="journal article" date="2019" name="Sci. Rep.">
        <title>Orb-weaving spider Araneus ventricosus genome elucidates the spidroin gene catalogue.</title>
        <authorList>
            <person name="Kono N."/>
            <person name="Nakamura H."/>
            <person name="Ohtoshi R."/>
            <person name="Moran D.A.P."/>
            <person name="Shinohara A."/>
            <person name="Yoshida Y."/>
            <person name="Fujiwara M."/>
            <person name="Mori M."/>
            <person name="Tomita M."/>
            <person name="Arakawa K."/>
        </authorList>
    </citation>
    <scope>NUCLEOTIDE SEQUENCE [LARGE SCALE GENOMIC DNA]</scope>
</reference>
<name>A0A4Y2S0Z5_ARAVE</name>
<evidence type="ECO:0000313" key="2">
    <source>
        <dbReference type="Proteomes" id="UP000499080"/>
    </source>
</evidence>